<dbReference type="OrthoDB" id="119398at2759"/>
<feature type="chain" id="PRO_5012804770" evidence="1">
    <location>
        <begin position="20"/>
        <end position="93"/>
    </location>
</feature>
<feature type="signal peptide" evidence="1">
    <location>
        <begin position="1"/>
        <end position="19"/>
    </location>
</feature>
<evidence type="ECO:0000313" key="2">
    <source>
        <dbReference type="EMBL" id="OWZ16618.1"/>
    </source>
</evidence>
<reference evidence="3" key="1">
    <citation type="submission" date="2017-03" db="EMBL/GenBank/DDBJ databases">
        <title>Phytopthora megakarya and P. palmivora, two closely related causual agents of cacao black pod achieved similar genome size and gene model numbers by different mechanisms.</title>
        <authorList>
            <person name="Ali S."/>
            <person name="Shao J."/>
            <person name="Larry D.J."/>
            <person name="Kronmiller B."/>
            <person name="Shen D."/>
            <person name="Strem M.D."/>
            <person name="Melnick R.L."/>
            <person name="Guiltinan M.J."/>
            <person name="Tyler B.M."/>
            <person name="Meinhardt L.W."/>
            <person name="Bailey B.A."/>
        </authorList>
    </citation>
    <scope>NUCLEOTIDE SEQUENCE [LARGE SCALE GENOMIC DNA]</scope>
    <source>
        <strain evidence="3">zdho120</strain>
    </source>
</reference>
<dbReference type="PANTHER" id="PTHR48471">
    <property type="entry name" value="DDE TNP4 DOMAIN-CONTAINING PROTEIN"/>
    <property type="match status" value="1"/>
</dbReference>
<protein>
    <submittedName>
        <fullName evidence="2">Uncharacterized protein</fullName>
    </submittedName>
</protein>
<evidence type="ECO:0000256" key="1">
    <source>
        <dbReference type="SAM" id="SignalP"/>
    </source>
</evidence>
<keyword evidence="1" id="KW-0732">Signal</keyword>
<dbReference type="EMBL" id="NBNE01000901">
    <property type="protein sequence ID" value="OWZ16618.1"/>
    <property type="molecule type" value="Genomic_DNA"/>
</dbReference>
<evidence type="ECO:0000313" key="3">
    <source>
        <dbReference type="Proteomes" id="UP000198211"/>
    </source>
</evidence>
<organism evidence="2 3">
    <name type="scientific">Phytophthora megakarya</name>
    <dbReference type="NCBI Taxonomy" id="4795"/>
    <lineage>
        <taxon>Eukaryota</taxon>
        <taxon>Sar</taxon>
        <taxon>Stramenopiles</taxon>
        <taxon>Oomycota</taxon>
        <taxon>Peronosporomycetes</taxon>
        <taxon>Peronosporales</taxon>
        <taxon>Peronosporaceae</taxon>
        <taxon>Phytophthora</taxon>
    </lineage>
</organism>
<keyword evidence="3" id="KW-1185">Reference proteome</keyword>
<gene>
    <name evidence="2" type="ORF">PHMEG_0009563</name>
</gene>
<dbReference type="Proteomes" id="UP000198211">
    <property type="component" value="Unassembled WGS sequence"/>
</dbReference>
<dbReference type="PANTHER" id="PTHR48471:SF1">
    <property type="entry name" value="DDE TNP4 DOMAIN-CONTAINING PROTEIN"/>
    <property type="match status" value="1"/>
</dbReference>
<name>A0A225WHA0_9STRA</name>
<dbReference type="AlphaFoldDB" id="A0A225WHA0"/>
<accession>A0A225WHA0</accession>
<comment type="caution">
    <text evidence="2">The sequence shown here is derived from an EMBL/GenBank/DDBJ whole genome shotgun (WGS) entry which is preliminary data.</text>
</comment>
<sequence length="93" mass="10718">MEDTVFWLTRGWFLPFTVAKLVSSAVTSARKSTEWGMGSIEKVYHRLRMPLSHDKDKCSICLKNLFRLANYRVRTVGISQIGPTFIHDREDNG</sequence>
<proteinExistence type="predicted"/>